<proteinExistence type="predicted"/>
<sequence length="157" mass="17590">MMSIFLHDIFGENDGESVRLGLPAGAVHLKDRKLIIAGTVCDPPMFRDVIKQAAISADADVLVAHHGFYPETLNQVFFSLLVHIDGAAYHFERMRLYFHPADGYWLVPDDAGLFVALEEDVICPLLSGPKLMIFWITKEIMNAEQEASPGRDYWQAA</sequence>
<gene>
    <name evidence="1" type="ORF">CDQ91_20820</name>
</gene>
<name>A0A246J512_9SPHN</name>
<accession>A0A246J512</accession>
<dbReference type="EMBL" id="NISJ01000035">
    <property type="protein sequence ID" value="OWQ87678.1"/>
    <property type="molecule type" value="Genomic_DNA"/>
</dbReference>
<organism evidence="1 2">
    <name type="scientific">Sphingopyxis witflariensis</name>
    <dbReference type="NCBI Taxonomy" id="173675"/>
    <lineage>
        <taxon>Bacteria</taxon>
        <taxon>Pseudomonadati</taxon>
        <taxon>Pseudomonadota</taxon>
        <taxon>Alphaproteobacteria</taxon>
        <taxon>Sphingomonadales</taxon>
        <taxon>Sphingomonadaceae</taxon>
        <taxon>Sphingopyxis</taxon>
    </lineage>
</organism>
<protein>
    <submittedName>
        <fullName evidence="1">Uncharacterized protein</fullName>
    </submittedName>
</protein>
<dbReference type="AlphaFoldDB" id="A0A246J512"/>
<comment type="caution">
    <text evidence="1">The sequence shown here is derived from an EMBL/GenBank/DDBJ whole genome shotgun (WGS) entry which is preliminary data.</text>
</comment>
<keyword evidence="2" id="KW-1185">Reference proteome</keyword>
<dbReference type="Proteomes" id="UP000197097">
    <property type="component" value="Unassembled WGS sequence"/>
</dbReference>
<evidence type="ECO:0000313" key="1">
    <source>
        <dbReference type="EMBL" id="OWQ87678.1"/>
    </source>
</evidence>
<reference evidence="1 2" key="1">
    <citation type="journal article" date="2002" name="Int. J. Syst. Evol. Microbiol.">
        <title>Sphingopyxis witflariensis sp. nov., isolated from activated sludge.</title>
        <authorList>
            <person name="Kampfer P."/>
            <person name="Witzenberger R."/>
            <person name="Denner E.B."/>
            <person name="Busse H.J."/>
            <person name="Neef A."/>
        </authorList>
    </citation>
    <scope>NUCLEOTIDE SEQUENCE [LARGE SCALE GENOMIC DNA]</scope>
    <source>
        <strain evidence="1 2">DSM 14551</strain>
    </source>
</reference>
<evidence type="ECO:0000313" key="2">
    <source>
        <dbReference type="Proteomes" id="UP000197097"/>
    </source>
</evidence>